<gene>
    <name evidence="1" type="ORF">FPHYL_14047</name>
</gene>
<name>A0A8H5I6Z1_9HYPO</name>
<dbReference type="EMBL" id="JAAOAQ010001061">
    <property type="protein sequence ID" value="KAF5530697.1"/>
    <property type="molecule type" value="Genomic_DNA"/>
</dbReference>
<dbReference type="Gene3D" id="2.100.10.50">
    <property type="match status" value="1"/>
</dbReference>
<comment type="caution">
    <text evidence="1">The sequence shown here is derived from an EMBL/GenBank/DDBJ whole genome shotgun (WGS) entry which is preliminary data.</text>
</comment>
<evidence type="ECO:0000313" key="1">
    <source>
        <dbReference type="EMBL" id="KAF5530697.1"/>
    </source>
</evidence>
<dbReference type="Proteomes" id="UP000582016">
    <property type="component" value="Unassembled WGS sequence"/>
</dbReference>
<organism evidence="1 2">
    <name type="scientific">Fusarium phyllophilum</name>
    <dbReference type="NCBI Taxonomy" id="47803"/>
    <lineage>
        <taxon>Eukaryota</taxon>
        <taxon>Fungi</taxon>
        <taxon>Dikarya</taxon>
        <taxon>Ascomycota</taxon>
        <taxon>Pezizomycotina</taxon>
        <taxon>Sordariomycetes</taxon>
        <taxon>Hypocreomycetidae</taxon>
        <taxon>Hypocreales</taxon>
        <taxon>Nectriaceae</taxon>
        <taxon>Fusarium</taxon>
        <taxon>Fusarium fujikuroi species complex</taxon>
    </lineage>
</organism>
<evidence type="ECO:0000313" key="2">
    <source>
        <dbReference type="Proteomes" id="UP000582016"/>
    </source>
</evidence>
<proteinExistence type="predicted"/>
<dbReference type="AlphaFoldDB" id="A0A8H5I6Z1"/>
<reference evidence="1 2" key="1">
    <citation type="submission" date="2020-05" db="EMBL/GenBank/DDBJ databases">
        <title>Identification and distribution of gene clusters putatively required for synthesis of sphingolipid metabolism inhibitors in phylogenetically diverse species of the filamentous fungus Fusarium.</title>
        <authorList>
            <person name="Kim H.-S."/>
            <person name="Busman M."/>
            <person name="Brown D.W."/>
            <person name="Divon H."/>
            <person name="Uhlig S."/>
            <person name="Proctor R.H."/>
        </authorList>
    </citation>
    <scope>NUCLEOTIDE SEQUENCE [LARGE SCALE GENOMIC DNA]</scope>
    <source>
        <strain evidence="1 2">NRRL 13617</strain>
    </source>
</reference>
<keyword evidence="2" id="KW-1185">Reference proteome</keyword>
<accession>A0A8H5I6Z1</accession>
<sequence length="152" mass="16634">MPNSNYSDFASWIGVNIHLSVDESMTRGNHHELNGGSANVGQGFGGSNIWLRTIKADKPDMMMNNISIYIGHGDAARTDDLAKGAGGDYRFLDWTRNMTATKFITEFSLWRQSIPQGAPPAGWDGMTGDINAGRGGDNLYLIWKSDIYTGSK</sequence>
<protein>
    <submittedName>
        <fullName evidence="1">Uncharacterized protein</fullName>
    </submittedName>
</protein>
<dbReference type="OrthoDB" id="1046782at2759"/>